<dbReference type="FunFam" id="2.60.120.310:FF:000004">
    <property type="entry name" value="DBH-like monooxygenase protein 1"/>
    <property type="match status" value="1"/>
</dbReference>
<dbReference type="InterPro" id="IPR045266">
    <property type="entry name" value="DOH_DOMON"/>
</dbReference>
<evidence type="ECO:0000313" key="13">
    <source>
        <dbReference type="Proteomes" id="UP000095300"/>
    </source>
</evidence>
<evidence type="ECO:0000256" key="6">
    <source>
        <dbReference type="ARBA" id="ARBA00023033"/>
    </source>
</evidence>
<dbReference type="OrthoDB" id="10003276at2759"/>
<evidence type="ECO:0000256" key="1">
    <source>
        <dbReference type="ARBA" id="ARBA00001973"/>
    </source>
</evidence>
<comment type="similarity">
    <text evidence="2">Belongs to the copper type II ascorbate-dependent monooxygenase family.</text>
</comment>
<dbReference type="Proteomes" id="UP000095300">
    <property type="component" value="Unassembled WGS sequence"/>
</dbReference>
<dbReference type="GO" id="GO:0005615">
    <property type="term" value="C:extracellular space"/>
    <property type="evidence" value="ECO:0007669"/>
    <property type="project" value="TreeGrafter"/>
</dbReference>
<dbReference type="Gene3D" id="2.60.120.310">
    <property type="entry name" value="Copper type II, ascorbate-dependent monooxygenase, N-terminal domain"/>
    <property type="match status" value="1"/>
</dbReference>
<feature type="domain" description="DOMON" evidence="11">
    <location>
        <begin position="109"/>
        <end position="228"/>
    </location>
</feature>
<dbReference type="PROSITE" id="PS00084">
    <property type="entry name" value="CU2_MONOOXYGENASE_1"/>
    <property type="match status" value="1"/>
</dbReference>
<gene>
    <name evidence="12" type="primary">106090136</name>
</gene>
<protein>
    <recommendedName>
        <fullName evidence="11">DOMON domain-containing protein</fullName>
    </recommendedName>
</protein>
<dbReference type="InterPro" id="IPR014784">
    <property type="entry name" value="Cu2_ascorb_mOase-like_C"/>
</dbReference>
<dbReference type="GO" id="GO:0030667">
    <property type="term" value="C:secretory granule membrane"/>
    <property type="evidence" value="ECO:0007669"/>
    <property type="project" value="TreeGrafter"/>
</dbReference>
<evidence type="ECO:0000256" key="4">
    <source>
        <dbReference type="ARBA" id="ARBA00023002"/>
    </source>
</evidence>
<dbReference type="Pfam" id="PF01082">
    <property type="entry name" value="Cu2_monooxygen"/>
    <property type="match status" value="1"/>
</dbReference>
<dbReference type="FunFam" id="2.60.120.230:FF:000001">
    <property type="entry name" value="Monooxygenase, DBH-like 1"/>
    <property type="match status" value="1"/>
</dbReference>
<keyword evidence="5" id="KW-0186">Copper</keyword>
<feature type="chain" id="PRO_5009327234" description="DOMON domain-containing protein" evidence="10">
    <location>
        <begin position="30"/>
        <end position="764"/>
    </location>
</feature>
<evidence type="ECO:0000256" key="2">
    <source>
        <dbReference type="ARBA" id="ARBA00010676"/>
    </source>
</evidence>
<feature type="compositionally biased region" description="Low complexity" evidence="9">
    <location>
        <begin position="62"/>
        <end position="84"/>
    </location>
</feature>
<feature type="signal peptide" evidence="10">
    <location>
        <begin position="1"/>
        <end position="29"/>
    </location>
</feature>
<dbReference type="InterPro" id="IPR000323">
    <property type="entry name" value="Cu2_ascorb_mOase_N"/>
</dbReference>
<dbReference type="Pfam" id="PF03351">
    <property type="entry name" value="DOMON"/>
    <property type="match status" value="1"/>
</dbReference>
<sequence>MTFLATYRCNLLLMVYLLIAMRPSKYLLAAWPHDSHNSHQLHHGHHLGHNNARNISFMDTASSSSSQSSSSLPSLSSSSSLSGSGITSTKSAGVHHSDWRRMEMMDANGLYMLEWWTKAKDIYFRVTVNTQGFIGLGFSRKSGRMAGSDMVLLWVDDRSGKANALDCHGSFTEHNAAPIQDDTQNYIVLDGFQNGTHTQVEFYRPIETCDPYDIPLGTDTIKVLWAFGDTDPIHGNLKGHGKNRGFKPLHLLGPMFRKSHVTSSTTRRQPDIQKWDVTVQNVTIESSMDTLYWCKIIRAPTLGEKHHIIGYEALLTRESVSSQPLVHHMTLFECSTKSYPGSDPASWDVWVKSSGAVCNSNLLTPRDWDACITPVAVWSIGSTGQFLPPHVGIPVGGKTGAKYYMLEIHYDNPHALQASDHSGFRIHYSKHLRKHDAGVMISGVSVSDTQLIPPGQKLYRNVGICGPSCSNVMFPEDGIKIISGTLHSHRAGRKMTLRHVRDGKEMPRIIEDDNYDYNYQQVRQLENETVVLPGDYIITDCAYETSSRKRPTFGGYSTKQEMCLSFITYYPRIDLAGCYSMTPVREFFETFGVYQFYSLNMTDVENLFLYNGNVLDYIPNTIYAKTKPNRANMTEEDILYEESLLNKLIISDPVEFHDRTFLSHLNQLPWSEPLFTKRVEQSMINGKHMTFCRVSNDAISIPSEIIRYPNFTTFVKPPSLCPYQMLMDSAPLSSNSPKLNYKSTHSYPMLLSSLFITYYLRFLQ</sequence>
<dbReference type="VEuPathDB" id="VectorBase:SCAU011103"/>
<dbReference type="PROSITE" id="PS50836">
    <property type="entry name" value="DOMON"/>
    <property type="match status" value="1"/>
</dbReference>
<keyword evidence="4" id="KW-0560">Oxidoreductase</keyword>
<evidence type="ECO:0000256" key="10">
    <source>
        <dbReference type="SAM" id="SignalP"/>
    </source>
</evidence>
<keyword evidence="13" id="KW-1185">Reference proteome</keyword>
<dbReference type="SMART" id="SM00664">
    <property type="entry name" value="DoH"/>
    <property type="match status" value="1"/>
</dbReference>
<accession>A0A1I8PU30</accession>
<reference evidence="12" key="1">
    <citation type="submission" date="2020-05" db="UniProtKB">
        <authorList>
            <consortium name="EnsemblMetazoa"/>
        </authorList>
    </citation>
    <scope>IDENTIFICATION</scope>
    <source>
        <strain evidence="12">USDA</strain>
    </source>
</reference>
<dbReference type="InterPro" id="IPR000945">
    <property type="entry name" value="DBH-like"/>
</dbReference>
<evidence type="ECO:0000313" key="12">
    <source>
        <dbReference type="EnsemblMetazoa" id="SCAU011103-PA"/>
    </source>
</evidence>
<dbReference type="InterPro" id="IPR008977">
    <property type="entry name" value="PHM/PNGase_F_dom_sf"/>
</dbReference>
<dbReference type="KEGG" id="scac:106090136"/>
<name>A0A1I8PU30_STOCA</name>
<dbReference type="AlphaFoldDB" id="A0A1I8PU30"/>
<evidence type="ECO:0000256" key="9">
    <source>
        <dbReference type="SAM" id="MobiDB-lite"/>
    </source>
</evidence>
<dbReference type="STRING" id="35570.A0A1I8PU30"/>
<dbReference type="InterPro" id="IPR024548">
    <property type="entry name" value="Cu2_monoox_C"/>
</dbReference>
<dbReference type="SUPFAM" id="SSF49742">
    <property type="entry name" value="PHM/PNGase F"/>
    <property type="match status" value="2"/>
</dbReference>
<comment type="cofactor">
    <cofactor evidence="1">
        <name>Cu(2+)</name>
        <dbReference type="ChEBI" id="CHEBI:29036"/>
    </cofactor>
</comment>
<dbReference type="EnsemblMetazoa" id="SCAU011103-RA">
    <property type="protein sequence ID" value="SCAU011103-PA"/>
    <property type="gene ID" value="SCAU011103"/>
</dbReference>
<keyword evidence="6" id="KW-0503">Monooxygenase</keyword>
<dbReference type="Gene3D" id="2.60.120.230">
    <property type="match status" value="1"/>
</dbReference>
<dbReference type="Pfam" id="PF03712">
    <property type="entry name" value="Cu2_monoox_C"/>
    <property type="match status" value="1"/>
</dbReference>
<evidence type="ECO:0000256" key="8">
    <source>
        <dbReference type="ARBA" id="ARBA00023180"/>
    </source>
</evidence>
<dbReference type="GO" id="GO:0042421">
    <property type="term" value="P:norepinephrine biosynthetic process"/>
    <property type="evidence" value="ECO:0007669"/>
    <property type="project" value="TreeGrafter"/>
</dbReference>
<keyword evidence="7" id="KW-1015">Disulfide bond</keyword>
<evidence type="ECO:0000259" key="11">
    <source>
        <dbReference type="PROSITE" id="PS50836"/>
    </source>
</evidence>
<evidence type="ECO:0000256" key="5">
    <source>
        <dbReference type="ARBA" id="ARBA00023008"/>
    </source>
</evidence>
<dbReference type="InterPro" id="IPR020611">
    <property type="entry name" value="Cu2_ascorb_mOase_CS-1"/>
</dbReference>
<dbReference type="GO" id="GO:0004500">
    <property type="term" value="F:dopamine beta-monooxygenase activity"/>
    <property type="evidence" value="ECO:0007669"/>
    <property type="project" value="InterPro"/>
</dbReference>
<dbReference type="GO" id="GO:0005507">
    <property type="term" value="F:copper ion binding"/>
    <property type="evidence" value="ECO:0007669"/>
    <property type="project" value="InterPro"/>
</dbReference>
<dbReference type="InterPro" id="IPR005018">
    <property type="entry name" value="DOMON_domain"/>
</dbReference>
<dbReference type="GO" id="GO:0042420">
    <property type="term" value="P:dopamine catabolic process"/>
    <property type="evidence" value="ECO:0007669"/>
    <property type="project" value="TreeGrafter"/>
</dbReference>
<evidence type="ECO:0000256" key="7">
    <source>
        <dbReference type="ARBA" id="ARBA00023157"/>
    </source>
</evidence>
<keyword evidence="10" id="KW-0732">Signal</keyword>
<feature type="region of interest" description="Disordered" evidence="9">
    <location>
        <begin position="60"/>
        <end position="91"/>
    </location>
</feature>
<keyword evidence="3" id="KW-0479">Metal-binding</keyword>
<dbReference type="Gene3D" id="2.60.40.1210">
    <property type="entry name" value="Cellobiose dehydrogenase, cytochrome domain"/>
    <property type="match status" value="1"/>
</dbReference>
<dbReference type="CDD" id="cd09631">
    <property type="entry name" value="DOMON_DOH"/>
    <property type="match status" value="1"/>
</dbReference>
<dbReference type="PANTHER" id="PTHR10157">
    <property type="entry name" value="DOPAMINE BETA HYDROXYLASE RELATED"/>
    <property type="match status" value="1"/>
</dbReference>
<keyword evidence="8" id="KW-0325">Glycoprotein</keyword>
<evidence type="ECO:0000256" key="3">
    <source>
        <dbReference type="ARBA" id="ARBA00022723"/>
    </source>
</evidence>
<organism evidence="12 13">
    <name type="scientific">Stomoxys calcitrans</name>
    <name type="common">Stable fly</name>
    <name type="synonym">Conops calcitrans</name>
    <dbReference type="NCBI Taxonomy" id="35570"/>
    <lineage>
        <taxon>Eukaryota</taxon>
        <taxon>Metazoa</taxon>
        <taxon>Ecdysozoa</taxon>
        <taxon>Arthropoda</taxon>
        <taxon>Hexapoda</taxon>
        <taxon>Insecta</taxon>
        <taxon>Pterygota</taxon>
        <taxon>Neoptera</taxon>
        <taxon>Endopterygota</taxon>
        <taxon>Diptera</taxon>
        <taxon>Brachycera</taxon>
        <taxon>Muscomorpha</taxon>
        <taxon>Muscoidea</taxon>
        <taxon>Muscidae</taxon>
        <taxon>Stomoxys</taxon>
    </lineage>
</organism>
<dbReference type="InterPro" id="IPR036939">
    <property type="entry name" value="Cu2_ascorb_mOase_N_sf"/>
</dbReference>
<dbReference type="GO" id="GO:0006589">
    <property type="term" value="P:octopamine biosynthetic process"/>
    <property type="evidence" value="ECO:0007669"/>
    <property type="project" value="TreeGrafter"/>
</dbReference>
<dbReference type="PANTHER" id="PTHR10157:SF23">
    <property type="entry name" value="MOXD1 HOMOLOG 1"/>
    <property type="match status" value="1"/>
</dbReference>
<proteinExistence type="inferred from homology"/>